<name>A0A9D4YTN5_CHLVU</name>
<sequence length="457" mass="50584">MQLRRSLKRPQRTAVAAPAASIEPTTERASKLMQWLQDSGAPEQKIRLESVVRNGREVDIAVATEALQPGDLALRIPEHLIVTLDRVLEDNTLAELLTTGKLSELACLTLYLAYEKKRGDEGCWFSYIKELDRMAGRGSQGAKSPLLWDEGQAAELLAGSPVVAEIEARLEGIRKEYEELDAVWYLAGSLFNRQPFAPPTEQFPFPVFRQAFTAVQSSVVHLQGVNLGKRFALVPLGPPLLGYSSTSKAMLKFDAESHEVRLAVDRAYQPGEPVTAWCGPQPNSKLLLNYGIVDEGNPYDKLPLQVTIPSEDPLYRLKRDRLADQGHSTRETFQLQLATPLPPKLLPYLRLVHATREEDVLAVNWEVPGPVSSENELAVLNQLLTCLKRRQLRYRTTIEEDEAIIADPSHGPRPTVAARLLKGEKRILLAAQAAVMELPGASDAEARGPMPSAIAME</sequence>
<evidence type="ECO:0000256" key="4">
    <source>
        <dbReference type="SAM" id="MobiDB-lite"/>
    </source>
</evidence>
<dbReference type="PANTHER" id="PTHR13271">
    <property type="entry name" value="UNCHARACTERIZED PUTATIVE METHYLTRANSFERASE"/>
    <property type="match status" value="1"/>
</dbReference>
<keyword evidence="1" id="KW-0489">Methyltransferase</keyword>
<protein>
    <recommendedName>
        <fullName evidence="5">Rubisco LSMT substrate-binding domain-containing protein</fullName>
    </recommendedName>
</protein>
<keyword evidence="3" id="KW-0949">S-adenosyl-L-methionine</keyword>
<gene>
    <name evidence="6" type="ORF">D9Q98_007734</name>
</gene>
<reference evidence="6" key="1">
    <citation type="journal article" date="2019" name="Plant J.">
        <title>Chlorella vulgaris genome assembly and annotation reveals the molecular basis for metabolic acclimation to high light conditions.</title>
        <authorList>
            <person name="Cecchin M."/>
            <person name="Marcolungo L."/>
            <person name="Rossato M."/>
            <person name="Girolomoni L."/>
            <person name="Cosentino E."/>
            <person name="Cuine S."/>
            <person name="Li-Beisson Y."/>
            <person name="Delledonne M."/>
            <person name="Ballottari M."/>
        </authorList>
    </citation>
    <scope>NUCLEOTIDE SEQUENCE</scope>
    <source>
        <strain evidence="6">211/11P</strain>
    </source>
</reference>
<evidence type="ECO:0000256" key="3">
    <source>
        <dbReference type="ARBA" id="ARBA00022691"/>
    </source>
</evidence>
<evidence type="ECO:0000256" key="1">
    <source>
        <dbReference type="ARBA" id="ARBA00022603"/>
    </source>
</evidence>
<evidence type="ECO:0000259" key="5">
    <source>
        <dbReference type="Pfam" id="PF09273"/>
    </source>
</evidence>
<dbReference type="GO" id="GO:0016279">
    <property type="term" value="F:protein-lysine N-methyltransferase activity"/>
    <property type="evidence" value="ECO:0007669"/>
    <property type="project" value="TreeGrafter"/>
</dbReference>
<dbReference type="Gene3D" id="3.90.1420.10">
    <property type="entry name" value="Rubisco LSMT, substrate-binding domain"/>
    <property type="match status" value="1"/>
</dbReference>
<comment type="caution">
    <text evidence="6">The sequence shown here is derived from an EMBL/GenBank/DDBJ whole genome shotgun (WGS) entry which is preliminary data.</text>
</comment>
<dbReference type="Gene3D" id="3.90.1410.10">
    <property type="entry name" value="set domain protein methyltransferase, domain 1"/>
    <property type="match status" value="1"/>
</dbReference>
<dbReference type="GO" id="GO:0032259">
    <property type="term" value="P:methylation"/>
    <property type="evidence" value="ECO:0007669"/>
    <property type="project" value="UniProtKB-KW"/>
</dbReference>
<dbReference type="Pfam" id="PF09273">
    <property type="entry name" value="Rubis-subs-bind"/>
    <property type="match status" value="1"/>
</dbReference>
<dbReference type="Proteomes" id="UP001055712">
    <property type="component" value="Unassembled WGS sequence"/>
</dbReference>
<dbReference type="InterPro" id="IPR050600">
    <property type="entry name" value="SETD3_SETD6_MTase"/>
</dbReference>
<dbReference type="PANTHER" id="PTHR13271:SF9">
    <property type="entry name" value="RUBISCO METHYLTRANSFERASE FAMILY PROTEIN"/>
    <property type="match status" value="1"/>
</dbReference>
<dbReference type="EMBL" id="SIDB01000011">
    <property type="protein sequence ID" value="KAI3425759.1"/>
    <property type="molecule type" value="Genomic_DNA"/>
</dbReference>
<feature type="domain" description="Rubisco LSMT substrate-binding" evidence="5">
    <location>
        <begin position="310"/>
        <end position="428"/>
    </location>
</feature>
<keyword evidence="2" id="KW-0808">Transferase</keyword>
<dbReference type="OrthoDB" id="341421at2759"/>
<evidence type="ECO:0000256" key="2">
    <source>
        <dbReference type="ARBA" id="ARBA00022679"/>
    </source>
</evidence>
<proteinExistence type="predicted"/>
<dbReference type="AlphaFoldDB" id="A0A9D4YTN5"/>
<dbReference type="SUPFAM" id="SSF82199">
    <property type="entry name" value="SET domain"/>
    <property type="match status" value="1"/>
</dbReference>
<feature type="compositionally biased region" description="Basic residues" evidence="4">
    <location>
        <begin position="1"/>
        <end position="11"/>
    </location>
</feature>
<keyword evidence="7" id="KW-1185">Reference proteome</keyword>
<dbReference type="InterPro" id="IPR015353">
    <property type="entry name" value="Rubisco_LSMT_subst-bd"/>
</dbReference>
<reference evidence="6" key="2">
    <citation type="submission" date="2020-11" db="EMBL/GenBank/DDBJ databases">
        <authorList>
            <person name="Cecchin M."/>
            <person name="Marcolungo L."/>
            <person name="Rossato M."/>
            <person name="Girolomoni L."/>
            <person name="Cosentino E."/>
            <person name="Cuine S."/>
            <person name="Li-Beisson Y."/>
            <person name="Delledonne M."/>
            <person name="Ballottari M."/>
        </authorList>
    </citation>
    <scope>NUCLEOTIDE SEQUENCE</scope>
    <source>
        <strain evidence="6">211/11P</strain>
        <tissue evidence="6">Whole cell</tissue>
    </source>
</reference>
<accession>A0A9D4YTN5</accession>
<dbReference type="SUPFAM" id="SSF81822">
    <property type="entry name" value="RuBisCo LSMT C-terminal, substrate-binding domain"/>
    <property type="match status" value="1"/>
</dbReference>
<evidence type="ECO:0000313" key="6">
    <source>
        <dbReference type="EMBL" id="KAI3425759.1"/>
    </source>
</evidence>
<feature type="region of interest" description="Disordered" evidence="4">
    <location>
        <begin position="1"/>
        <end position="21"/>
    </location>
</feature>
<dbReference type="InterPro" id="IPR046341">
    <property type="entry name" value="SET_dom_sf"/>
</dbReference>
<dbReference type="InterPro" id="IPR036464">
    <property type="entry name" value="Rubisco_LSMT_subst-bd_sf"/>
</dbReference>
<organism evidence="6 7">
    <name type="scientific">Chlorella vulgaris</name>
    <name type="common">Green alga</name>
    <dbReference type="NCBI Taxonomy" id="3077"/>
    <lineage>
        <taxon>Eukaryota</taxon>
        <taxon>Viridiplantae</taxon>
        <taxon>Chlorophyta</taxon>
        <taxon>core chlorophytes</taxon>
        <taxon>Trebouxiophyceae</taxon>
        <taxon>Chlorellales</taxon>
        <taxon>Chlorellaceae</taxon>
        <taxon>Chlorella clade</taxon>
        <taxon>Chlorella</taxon>
    </lineage>
</organism>
<evidence type="ECO:0000313" key="7">
    <source>
        <dbReference type="Proteomes" id="UP001055712"/>
    </source>
</evidence>